<evidence type="ECO:0000313" key="1">
    <source>
        <dbReference type="EMBL" id="KAH7909572.1"/>
    </source>
</evidence>
<dbReference type="EMBL" id="MU267752">
    <property type="protein sequence ID" value="KAH7909572.1"/>
    <property type="molecule type" value="Genomic_DNA"/>
</dbReference>
<gene>
    <name evidence="1" type="ORF">BJ138DRAFT_1154967</name>
</gene>
<proteinExistence type="predicted"/>
<protein>
    <submittedName>
        <fullName evidence="1">Uncharacterized protein</fullName>
    </submittedName>
</protein>
<evidence type="ECO:0000313" key="2">
    <source>
        <dbReference type="Proteomes" id="UP000790377"/>
    </source>
</evidence>
<accession>A0ACB8AA25</accession>
<keyword evidence="2" id="KW-1185">Reference proteome</keyword>
<reference evidence="1" key="1">
    <citation type="journal article" date="2021" name="New Phytol.">
        <title>Evolutionary innovations through gain and loss of genes in the ectomycorrhizal Boletales.</title>
        <authorList>
            <person name="Wu G."/>
            <person name="Miyauchi S."/>
            <person name="Morin E."/>
            <person name="Kuo A."/>
            <person name="Drula E."/>
            <person name="Varga T."/>
            <person name="Kohler A."/>
            <person name="Feng B."/>
            <person name="Cao Y."/>
            <person name="Lipzen A."/>
            <person name="Daum C."/>
            <person name="Hundley H."/>
            <person name="Pangilinan J."/>
            <person name="Johnson J."/>
            <person name="Barry K."/>
            <person name="LaButti K."/>
            <person name="Ng V."/>
            <person name="Ahrendt S."/>
            <person name="Min B."/>
            <person name="Choi I.G."/>
            <person name="Park H."/>
            <person name="Plett J.M."/>
            <person name="Magnuson J."/>
            <person name="Spatafora J.W."/>
            <person name="Nagy L.G."/>
            <person name="Henrissat B."/>
            <person name="Grigoriev I.V."/>
            <person name="Yang Z.L."/>
            <person name="Xu J."/>
            <person name="Martin F.M."/>
        </authorList>
    </citation>
    <scope>NUCLEOTIDE SEQUENCE</scope>
    <source>
        <strain evidence="1">ATCC 28755</strain>
    </source>
</reference>
<sequence length="335" mass="37902">QRIHNHNLSPSLYSSFHKIITVMEVPFHVEAQYFNVPTCFCGKPTIADHDNCYCSRICAQEDAARSLFGKKSHYRDIYQVAKRKAAEAHGIALAPLGPPANASHIRGKPTLAGASDSRNRTLRKPAAHWPTLEDITAEVMAKNGNVPPRGPYMTPMPPRDGRQHYHPHLDEENRVHPIIDLNTVAAATPPPPFLKRTPRSSFFSRNSVRRTASQNMLNRLRGTEPLRVEKRDVKRGEWIPEPLARHPVEKKPSHIPIYAVPRSPPAVYPQYQPLARPSCTPSRSVRRSISLAALDNLEDPLDDLDFNHFLNRIRDDTAGMEIDPRMFFEDDSDDD</sequence>
<feature type="non-terminal residue" evidence="1">
    <location>
        <position position="1"/>
    </location>
</feature>
<comment type="caution">
    <text evidence="1">The sequence shown here is derived from an EMBL/GenBank/DDBJ whole genome shotgun (WGS) entry which is preliminary data.</text>
</comment>
<name>A0ACB8AA25_9AGAM</name>
<organism evidence="1 2">
    <name type="scientific">Hygrophoropsis aurantiaca</name>
    <dbReference type="NCBI Taxonomy" id="72124"/>
    <lineage>
        <taxon>Eukaryota</taxon>
        <taxon>Fungi</taxon>
        <taxon>Dikarya</taxon>
        <taxon>Basidiomycota</taxon>
        <taxon>Agaricomycotina</taxon>
        <taxon>Agaricomycetes</taxon>
        <taxon>Agaricomycetidae</taxon>
        <taxon>Boletales</taxon>
        <taxon>Coniophorineae</taxon>
        <taxon>Hygrophoropsidaceae</taxon>
        <taxon>Hygrophoropsis</taxon>
    </lineage>
</organism>
<dbReference type="Proteomes" id="UP000790377">
    <property type="component" value="Unassembled WGS sequence"/>
</dbReference>